<dbReference type="Gene3D" id="3.40.50.2300">
    <property type="match status" value="1"/>
</dbReference>
<dbReference type="InterPro" id="IPR011006">
    <property type="entry name" value="CheY-like_superfamily"/>
</dbReference>
<dbReference type="InterPro" id="IPR036097">
    <property type="entry name" value="HisK_dim/P_sf"/>
</dbReference>
<dbReference type="EMBL" id="OBEL01000001">
    <property type="protein sequence ID" value="SNZ05065.1"/>
    <property type="molecule type" value="Genomic_DNA"/>
</dbReference>
<comment type="similarity">
    <text evidence="3">Belongs to the sodium:solute symporter (SSF) (TC 2.A.21) family.</text>
</comment>
<dbReference type="InterPro" id="IPR035965">
    <property type="entry name" value="PAS-like_dom_sf"/>
</dbReference>
<keyword evidence="16" id="KW-1185">Reference proteome</keyword>
<dbReference type="GO" id="GO:0009927">
    <property type="term" value="F:histidine phosphotransfer kinase activity"/>
    <property type="evidence" value="ECO:0007669"/>
    <property type="project" value="TreeGrafter"/>
</dbReference>
<evidence type="ECO:0000256" key="2">
    <source>
        <dbReference type="ARBA" id="ARBA00004141"/>
    </source>
</evidence>
<feature type="transmembrane region" description="Helical" evidence="12">
    <location>
        <begin position="41"/>
        <end position="61"/>
    </location>
</feature>
<feature type="transmembrane region" description="Helical" evidence="12">
    <location>
        <begin position="67"/>
        <end position="87"/>
    </location>
</feature>
<dbReference type="GO" id="GO:0000155">
    <property type="term" value="F:phosphorelay sensor kinase activity"/>
    <property type="evidence" value="ECO:0007669"/>
    <property type="project" value="InterPro"/>
</dbReference>
<feature type="transmembrane region" description="Helical" evidence="12">
    <location>
        <begin position="385"/>
        <end position="405"/>
    </location>
</feature>
<dbReference type="PANTHER" id="PTHR43047:SF9">
    <property type="entry name" value="HISTIDINE KINASE"/>
    <property type="match status" value="1"/>
</dbReference>
<feature type="modified residue" description="4-aspartylphosphate" evidence="11">
    <location>
        <position position="1104"/>
    </location>
</feature>
<dbReference type="SMART" id="SM00448">
    <property type="entry name" value="REC"/>
    <property type="match status" value="1"/>
</dbReference>
<dbReference type="Pfam" id="PF00072">
    <property type="entry name" value="Response_reg"/>
    <property type="match status" value="1"/>
</dbReference>
<feature type="transmembrane region" description="Helical" evidence="12">
    <location>
        <begin position="331"/>
        <end position="364"/>
    </location>
</feature>
<dbReference type="GO" id="GO:0022857">
    <property type="term" value="F:transmembrane transporter activity"/>
    <property type="evidence" value="ECO:0007669"/>
    <property type="project" value="InterPro"/>
</dbReference>
<evidence type="ECO:0000259" key="13">
    <source>
        <dbReference type="PROSITE" id="PS50109"/>
    </source>
</evidence>
<evidence type="ECO:0000256" key="9">
    <source>
        <dbReference type="ARBA" id="ARBA00022989"/>
    </source>
</evidence>
<dbReference type="PROSITE" id="PS50109">
    <property type="entry name" value="HIS_KIN"/>
    <property type="match status" value="1"/>
</dbReference>
<dbReference type="InterPro" id="IPR001789">
    <property type="entry name" value="Sig_transdc_resp-reg_receiver"/>
</dbReference>
<feature type="transmembrane region" description="Helical" evidence="12">
    <location>
        <begin position="159"/>
        <end position="182"/>
    </location>
</feature>
<dbReference type="InterPro" id="IPR003661">
    <property type="entry name" value="HisK_dim/P_dom"/>
</dbReference>
<dbReference type="Gene3D" id="1.10.287.130">
    <property type="match status" value="1"/>
</dbReference>
<dbReference type="Proteomes" id="UP000219439">
    <property type="component" value="Unassembled WGS sequence"/>
</dbReference>
<dbReference type="InterPro" id="IPR038377">
    <property type="entry name" value="Na/Glc_symporter_sf"/>
</dbReference>
<feature type="transmembrane region" description="Helical" evidence="12">
    <location>
        <begin position="6"/>
        <end position="25"/>
    </location>
</feature>
<evidence type="ECO:0000256" key="3">
    <source>
        <dbReference type="ARBA" id="ARBA00006434"/>
    </source>
</evidence>
<accession>A0A285N6F6</accession>
<dbReference type="SUPFAM" id="SSF55874">
    <property type="entry name" value="ATPase domain of HSP90 chaperone/DNA topoisomerase II/histidine kinase"/>
    <property type="match status" value="1"/>
</dbReference>
<dbReference type="Gene3D" id="3.30.450.20">
    <property type="entry name" value="PAS domain"/>
    <property type="match status" value="1"/>
</dbReference>
<dbReference type="SUPFAM" id="SSF55785">
    <property type="entry name" value="PYP-like sensor domain (PAS domain)"/>
    <property type="match status" value="1"/>
</dbReference>
<protein>
    <recommendedName>
        <fullName evidence="4">histidine kinase</fullName>
        <ecNumber evidence="4">2.7.13.3</ecNumber>
    </recommendedName>
</protein>
<reference evidence="15 16" key="1">
    <citation type="submission" date="2017-09" db="EMBL/GenBank/DDBJ databases">
        <authorList>
            <person name="Ehlers B."/>
            <person name="Leendertz F.H."/>
        </authorList>
    </citation>
    <scope>NUCLEOTIDE SEQUENCE [LARGE SCALE GENOMIC DNA]</scope>
    <source>
        <strain evidence="15 16">DSM 18289</strain>
    </source>
</reference>
<feature type="transmembrane region" description="Helical" evidence="12">
    <location>
        <begin position="445"/>
        <end position="467"/>
    </location>
</feature>
<evidence type="ECO:0000313" key="15">
    <source>
        <dbReference type="EMBL" id="SNZ05065.1"/>
    </source>
</evidence>
<dbReference type="PANTHER" id="PTHR43047">
    <property type="entry name" value="TWO-COMPONENT HISTIDINE PROTEIN KINASE"/>
    <property type="match status" value="1"/>
</dbReference>
<dbReference type="SUPFAM" id="SSF47384">
    <property type="entry name" value="Homodimeric domain of signal transducing histidine kinase"/>
    <property type="match status" value="1"/>
</dbReference>
<gene>
    <name evidence="15" type="ORF">SAMN06265368_0023</name>
</gene>
<feature type="domain" description="Response regulatory" evidence="14">
    <location>
        <begin position="1053"/>
        <end position="1169"/>
    </location>
</feature>
<dbReference type="AlphaFoldDB" id="A0A285N6F6"/>
<dbReference type="InterPro" id="IPR036890">
    <property type="entry name" value="HATPase_C_sf"/>
</dbReference>
<dbReference type="CDD" id="cd00082">
    <property type="entry name" value="HisKA"/>
    <property type="match status" value="1"/>
</dbReference>
<dbReference type="PROSITE" id="PS50283">
    <property type="entry name" value="NA_SOLUT_SYMP_3"/>
    <property type="match status" value="1"/>
</dbReference>
<keyword evidence="7 12" id="KW-0812">Transmembrane</keyword>
<dbReference type="PRINTS" id="PR00344">
    <property type="entry name" value="BCTRLSENSOR"/>
</dbReference>
<dbReference type="Gene3D" id="1.20.1730.10">
    <property type="entry name" value="Sodium/glucose cotransporter"/>
    <property type="match status" value="1"/>
</dbReference>
<feature type="transmembrane region" description="Helical" evidence="12">
    <location>
        <begin position="417"/>
        <end position="438"/>
    </location>
</feature>
<keyword evidence="10 12" id="KW-0472">Membrane</keyword>
<evidence type="ECO:0000256" key="7">
    <source>
        <dbReference type="ARBA" id="ARBA00022692"/>
    </source>
</evidence>
<dbReference type="InterPro" id="IPR005467">
    <property type="entry name" value="His_kinase_dom"/>
</dbReference>
<comment type="catalytic activity">
    <reaction evidence="1">
        <text>ATP + protein L-histidine = ADP + protein N-phospho-L-histidine.</text>
        <dbReference type="EC" id="2.7.13.3"/>
    </reaction>
</comment>
<evidence type="ECO:0000256" key="6">
    <source>
        <dbReference type="ARBA" id="ARBA00022679"/>
    </source>
</evidence>
<dbReference type="EC" id="2.7.13.3" evidence="4"/>
<dbReference type="CDD" id="cd00075">
    <property type="entry name" value="HATPase"/>
    <property type="match status" value="1"/>
</dbReference>
<keyword evidence="8" id="KW-0418">Kinase</keyword>
<dbReference type="SUPFAM" id="SSF52172">
    <property type="entry name" value="CheY-like"/>
    <property type="match status" value="1"/>
</dbReference>
<evidence type="ECO:0000259" key="14">
    <source>
        <dbReference type="PROSITE" id="PS50110"/>
    </source>
</evidence>
<dbReference type="NCBIfam" id="NF041832">
    <property type="entry name" value="near_NosP_CTERM"/>
    <property type="match status" value="1"/>
</dbReference>
<dbReference type="InterPro" id="IPR003594">
    <property type="entry name" value="HATPase_dom"/>
</dbReference>
<keyword evidence="5 11" id="KW-0597">Phosphoprotein</keyword>
<feature type="domain" description="Histidine kinase" evidence="13">
    <location>
        <begin position="814"/>
        <end position="1030"/>
    </location>
</feature>
<feature type="transmembrane region" description="Helical" evidence="12">
    <location>
        <begin position="115"/>
        <end position="139"/>
    </location>
</feature>
<dbReference type="FunFam" id="1.10.287.130:FF:000063">
    <property type="entry name" value="Hybrid sensor histidine kinase/response regulator"/>
    <property type="match status" value="1"/>
</dbReference>
<dbReference type="OrthoDB" id="9764438at2"/>
<dbReference type="Pfam" id="PF12860">
    <property type="entry name" value="PAS_7"/>
    <property type="match status" value="1"/>
</dbReference>
<dbReference type="CDD" id="cd10322">
    <property type="entry name" value="SLC5sbd"/>
    <property type="match status" value="1"/>
</dbReference>
<dbReference type="SMART" id="SM00387">
    <property type="entry name" value="HATPase_c"/>
    <property type="match status" value="1"/>
</dbReference>
<keyword evidence="9 12" id="KW-1133">Transmembrane helix</keyword>
<dbReference type="InterPro" id="IPR004358">
    <property type="entry name" value="Sig_transdc_His_kin-like_C"/>
</dbReference>
<dbReference type="SMART" id="SM00388">
    <property type="entry name" value="HisKA"/>
    <property type="match status" value="1"/>
</dbReference>
<evidence type="ECO:0000256" key="4">
    <source>
        <dbReference type="ARBA" id="ARBA00012438"/>
    </source>
</evidence>
<evidence type="ECO:0000256" key="5">
    <source>
        <dbReference type="ARBA" id="ARBA00022553"/>
    </source>
</evidence>
<comment type="subcellular location">
    <subcellularLocation>
        <location evidence="2">Membrane</location>
        <topology evidence="2">Multi-pass membrane protein</topology>
    </subcellularLocation>
</comment>
<sequence length="1183" mass="130167">MLQGWMVVVTTLIYIGLLFVIASYGDHRARVQAPNKRNPNLYALSLAVYCTSWTFFGSVGLAKSSGLDFLTVYVGPIIVFTLGYPLVRRIIRLSKAERITSIADFIGARYGKSQAVAAVATLIAVVGTMPYIALQLKAVATSVATMMAHMHIKFVDGQLPVLADIAFFVAIAMAVFAILFGTRHADATEHQGGLILAIATESIIKLIAFIVVGLFVTFSIFDGPRDLLAQAAEANLSILGPNGGPDAINWMVLILLSAGAALLLPRQFHVAVVENTSEQSLKRATWMFPLYLIGINLFVIPIALAGNIRFGDVIDPDSYVLTLPMAAGADLVTLIAFIGGLSAATAMVIVSSVALAIMISNDIVIPLILRRHADNAIDAPDMGRLLLNVRRLSILLVFTLAYAFYRTAVNNTALAQIGLLAFAAMAQFMPALLGGLIWKRATARGAIAGLSVGFFVWSYTLLLPMFAQSGLLPAGFLADGPFHLDFLSPQSLFGTDMPPLVHGVFWSLLFNVIAYSAGSVSRSPRPIERLQANVFVPDELRSPPALRLWRSTIRVGDLEDMVARYLGAERTERSFRAHAQQRDMVYERDMEVDPHFLRFAEQLLASAIGSASSRLLMSLLLKRRETAPKGTMKLLDDASEALQYNRDLLQTALNHVRQGIAVFDNDLRLTLWNRPFRDLLNIPPEFGQVGTPLLSILHYIAEQGELGDGPRDQLVNQRIDLLAVQLATYQESMKLSGLTLDIRSNAMPEGGIVITFTDVSERVRAEKALERANETLERRVKDRTRELMHVNDALRTAKQEAEEANISKTRFLAAAGHDIMQPLNAARLYTTALVNRLDPDLKKPDEAQMARHIDSSMEAVEDILGALLDIARLDSGAMKAQLSAFPIDELLDRFRIDFKHQAEEKGLDLRILSCGLHVRSDKHLLRRLLQNLISNAIKYTPEGRVVVGCRRKEGAIEVRVYDTGLGIPEAKQSEIFQEFQRLDEGARVAAGLGLGLSIVDRISRVLEHPIELRSEPNKGSAFFVTIPAFRLLHSARRLEAPKALGNQPLSGLSLLCVDNEPVILEGMRAMLEGWGCHVITAGNLPDAEKLVAQAEHKPDGLLVDYHLDEMLGTELCVKLRWKLGKDLPASLITADRTADVRDEARSKDMQVLNKPVKPAQLRALLNQWHSLVKREKATEALDE</sequence>
<dbReference type="Pfam" id="PF02518">
    <property type="entry name" value="HATPase_c"/>
    <property type="match status" value="1"/>
</dbReference>
<evidence type="ECO:0000256" key="12">
    <source>
        <dbReference type="SAM" id="Phobius"/>
    </source>
</evidence>
<proteinExistence type="inferred from homology"/>
<dbReference type="Gene3D" id="3.30.565.10">
    <property type="entry name" value="Histidine kinase-like ATPase, C-terminal domain"/>
    <property type="match status" value="1"/>
</dbReference>
<evidence type="ECO:0000313" key="16">
    <source>
        <dbReference type="Proteomes" id="UP000219439"/>
    </source>
</evidence>
<feature type="transmembrane region" description="Helical" evidence="12">
    <location>
        <begin position="194"/>
        <end position="221"/>
    </location>
</feature>
<dbReference type="FunFam" id="3.30.565.10:FF:000049">
    <property type="entry name" value="Two-component sensor histidine kinase"/>
    <property type="match status" value="1"/>
</dbReference>
<evidence type="ECO:0000256" key="11">
    <source>
        <dbReference type="PROSITE-ProRule" id="PRU00169"/>
    </source>
</evidence>
<organism evidence="15 16">
    <name type="scientific">Cohaesibacter gelatinilyticus</name>
    <dbReference type="NCBI Taxonomy" id="372072"/>
    <lineage>
        <taxon>Bacteria</taxon>
        <taxon>Pseudomonadati</taxon>
        <taxon>Pseudomonadota</taxon>
        <taxon>Alphaproteobacteria</taxon>
        <taxon>Hyphomicrobiales</taxon>
        <taxon>Cohaesibacteraceae</taxon>
    </lineage>
</organism>
<dbReference type="RefSeq" id="WP_097151401.1">
    <property type="nucleotide sequence ID" value="NZ_OBEL01000001.1"/>
</dbReference>
<dbReference type="GO" id="GO:0005886">
    <property type="term" value="C:plasma membrane"/>
    <property type="evidence" value="ECO:0007669"/>
    <property type="project" value="TreeGrafter"/>
</dbReference>
<dbReference type="PROSITE" id="PS50110">
    <property type="entry name" value="RESPONSE_REGULATORY"/>
    <property type="match status" value="1"/>
</dbReference>
<dbReference type="Pfam" id="PF00512">
    <property type="entry name" value="HisKA"/>
    <property type="match status" value="1"/>
</dbReference>
<keyword evidence="6" id="KW-0808">Transferase</keyword>
<dbReference type="CDD" id="cd00156">
    <property type="entry name" value="REC"/>
    <property type="match status" value="1"/>
</dbReference>
<name>A0A285N6F6_9HYPH</name>
<evidence type="ECO:0000256" key="8">
    <source>
        <dbReference type="ARBA" id="ARBA00022777"/>
    </source>
</evidence>
<evidence type="ECO:0000256" key="10">
    <source>
        <dbReference type="ARBA" id="ARBA00023136"/>
    </source>
</evidence>
<feature type="transmembrane region" description="Helical" evidence="12">
    <location>
        <begin position="247"/>
        <end position="265"/>
    </location>
</feature>
<feature type="transmembrane region" description="Helical" evidence="12">
    <location>
        <begin position="286"/>
        <end position="311"/>
    </location>
</feature>
<evidence type="ECO:0000256" key="1">
    <source>
        <dbReference type="ARBA" id="ARBA00000085"/>
    </source>
</evidence>
<dbReference type="InterPro" id="IPR001734">
    <property type="entry name" value="Na/solute_symporter"/>
</dbReference>